<evidence type="ECO:0000256" key="4">
    <source>
        <dbReference type="ARBA" id="ARBA00012867"/>
    </source>
</evidence>
<dbReference type="Gene3D" id="3.50.50.60">
    <property type="entry name" value="FAD/NAD(P)-binding domain"/>
    <property type="match status" value="1"/>
</dbReference>
<gene>
    <name evidence="13" type="ORF">EJ03DRAFT_323672</name>
</gene>
<organism evidence="13 14">
    <name type="scientific">Teratosphaeria nubilosa</name>
    <dbReference type="NCBI Taxonomy" id="161662"/>
    <lineage>
        <taxon>Eukaryota</taxon>
        <taxon>Fungi</taxon>
        <taxon>Dikarya</taxon>
        <taxon>Ascomycota</taxon>
        <taxon>Pezizomycotina</taxon>
        <taxon>Dothideomycetes</taxon>
        <taxon>Dothideomycetidae</taxon>
        <taxon>Mycosphaerellales</taxon>
        <taxon>Teratosphaeriaceae</taxon>
        <taxon>Teratosphaeria</taxon>
    </lineage>
</organism>
<evidence type="ECO:0000256" key="2">
    <source>
        <dbReference type="ARBA" id="ARBA00005073"/>
    </source>
</evidence>
<dbReference type="InterPro" id="IPR004572">
    <property type="entry name" value="Protoporphyrinogen_oxidase"/>
</dbReference>
<feature type="domain" description="Amine oxidase" evidence="12">
    <location>
        <begin position="52"/>
        <end position="582"/>
    </location>
</feature>
<evidence type="ECO:0000256" key="5">
    <source>
        <dbReference type="ARBA" id="ARBA00022630"/>
    </source>
</evidence>
<dbReference type="InterPro" id="IPR002937">
    <property type="entry name" value="Amino_oxidase"/>
</dbReference>
<keyword evidence="6 11" id="KW-0274">FAD</keyword>
<comment type="subcellular location">
    <subcellularLocation>
        <location evidence="11">Mitochondrion inner membrane</location>
    </subcellularLocation>
</comment>
<sequence>MLRRGHGLILQHLRCRPTTLTPSLPVSVHQRYDSSAPDRAPSNNVAILGGGITGLASAYFLTKQLPQTKITIYEASDRIGGWLKSTRVPVKDGNVLFEAGPRTLRPSANGALAARLMADLDLAEDAIFTQKTSPAARNRFVYYPDHLVRMPHMSYGFADNFWNFCREPIFEGTTFAVMKEFFINRPGSGKPDESVGDFFSQRFSKKMVDRILSAVLHGIYAGDAYQLSAKSLFPGAWRAVLRTGSIFDGMIKARLEGVEVTKRDAAFFKELKKFKWDPLLGATLKDTSVFTFKDGIEMLVDRLARKLIENGNVEFKTGTSVEIMRPAENSSGVLVKVKGSEQEEKYLNAISALSPKHLNLVNRPLVERTGPPPLVPTIPSVTVMTVNLYFRTPDLHPPGFGYVIPIATPFENNPERALGVVFDTAYSPGPQDLNLENWQITDTEQLQQARDKGRLINVNDFAWYNMPNKPNTQDQVTQRGTKLTVMLGGHWWNDWPVFPDEQEGLALARSVVKRHLGITEEPEAYQVNLQSDCIPQYTVGHERRLQDAHNNIWREYKGHLRVAGSWMSGVGVNDCLRSAYDVVESFAGGRDGTGLEHVGTQEYVRLKPRRPSRRVEE</sequence>
<dbReference type="SUPFAM" id="SSF51905">
    <property type="entry name" value="FAD/NAD(P)-binding domain"/>
    <property type="match status" value="1"/>
</dbReference>
<dbReference type="EC" id="1.3.3.4" evidence="4 11"/>
<comment type="function">
    <text evidence="1 11">Catalyzes the 6-electron oxidation of protoporphyrinogen-IX to form protoporphyrin-IX.</text>
</comment>
<dbReference type="Proteomes" id="UP000799436">
    <property type="component" value="Unassembled WGS sequence"/>
</dbReference>
<dbReference type="NCBIfam" id="TIGR00562">
    <property type="entry name" value="proto_IX_ox"/>
    <property type="match status" value="1"/>
</dbReference>
<keyword evidence="8 11" id="KW-0350">Heme biosynthesis</keyword>
<name>A0A6G1LL84_9PEZI</name>
<evidence type="ECO:0000256" key="11">
    <source>
        <dbReference type="RuleBase" id="RU367069"/>
    </source>
</evidence>
<evidence type="ECO:0000256" key="10">
    <source>
        <dbReference type="ARBA" id="ARBA00047554"/>
    </source>
</evidence>
<dbReference type="EMBL" id="ML995810">
    <property type="protein sequence ID" value="KAF2773723.1"/>
    <property type="molecule type" value="Genomic_DNA"/>
</dbReference>
<evidence type="ECO:0000313" key="13">
    <source>
        <dbReference type="EMBL" id="KAF2773723.1"/>
    </source>
</evidence>
<dbReference type="GO" id="GO:0006782">
    <property type="term" value="P:protoporphyrinogen IX biosynthetic process"/>
    <property type="evidence" value="ECO:0007669"/>
    <property type="project" value="UniProtKB-UniRule"/>
</dbReference>
<dbReference type="InterPro" id="IPR050464">
    <property type="entry name" value="Zeta_carotene_desat/Oxidored"/>
</dbReference>
<dbReference type="AlphaFoldDB" id="A0A6G1LL84"/>
<evidence type="ECO:0000256" key="8">
    <source>
        <dbReference type="ARBA" id="ARBA00023133"/>
    </source>
</evidence>
<accession>A0A6G1LL84</accession>
<evidence type="ECO:0000256" key="6">
    <source>
        <dbReference type="ARBA" id="ARBA00022827"/>
    </source>
</evidence>
<evidence type="ECO:0000256" key="3">
    <source>
        <dbReference type="ARBA" id="ARBA00010551"/>
    </source>
</evidence>
<keyword evidence="5 11" id="KW-0285">Flavoprotein</keyword>
<dbReference type="Pfam" id="PF01593">
    <property type="entry name" value="Amino_oxidase"/>
    <property type="match status" value="1"/>
</dbReference>
<evidence type="ECO:0000313" key="14">
    <source>
        <dbReference type="Proteomes" id="UP000799436"/>
    </source>
</evidence>
<protein>
    <recommendedName>
        <fullName evidence="4 11">Protoporphyrinogen oxidase</fullName>
        <ecNumber evidence="4 11">1.3.3.4</ecNumber>
    </recommendedName>
</protein>
<evidence type="ECO:0000256" key="7">
    <source>
        <dbReference type="ARBA" id="ARBA00023002"/>
    </source>
</evidence>
<evidence type="ECO:0000256" key="1">
    <source>
        <dbReference type="ARBA" id="ARBA00002600"/>
    </source>
</evidence>
<dbReference type="UniPathway" id="UPA00251">
    <property type="reaction ID" value="UER00324"/>
</dbReference>
<dbReference type="PANTHER" id="PTHR42923">
    <property type="entry name" value="PROTOPORPHYRINOGEN OXIDASE"/>
    <property type="match status" value="1"/>
</dbReference>
<evidence type="ECO:0000259" key="12">
    <source>
        <dbReference type="Pfam" id="PF01593"/>
    </source>
</evidence>
<dbReference type="PANTHER" id="PTHR42923:SF3">
    <property type="entry name" value="PROTOPORPHYRINOGEN OXIDASE"/>
    <property type="match status" value="1"/>
</dbReference>
<dbReference type="OrthoDB" id="438553at2759"/>
<dbReference type="InterPro" id="IPR036188">
    <property type="entry name" value="FAD/NAD-bd_sf"/>
</dbReference>
<comment type="cofactor">
    <cofactor evidence="11">
        <name>FAD</name>
        <dbReference type="ChEBI" id="CHEBI:57692"/>
    </cofactor>
    <text evidence="11">Binds 1 FAD per subunit.</text>
</comment>
<comment type="catalytic activity">
    <reaction evidence="10 11">
        <text>protoporphyrinogen IX + 3 O2 = protoporphyrin IX + 3 H2O2</text>
        <dbReference type="Rhea" id="RHEA:25576"/>
        <dbReference type="ChEBI" id="CHEBI:15379"/>
        <dbReference type="ChEBI" id="CHEBI:16240"/>
        <dbReference type="ChEBI" id="CHEBI:57306"/>
        <dbReference type="ChEBI" id="CHEBI:57307"/>
        <dbReference type="EC" id="1.3.3.4"/>
    </reaction>
</comment>
<dbReference type="GO" id="GO:0005743">
    <property type="term" value="C:mitochondrial inner membrane"/>
    <property type="evidence" value="ECO:0007669"/>
    <property type="project" value="UniProtKB-SubCell"/>
</dbReference>
<keyword evidence="9 11" id="KW-0627">Porphyrin biosynthesis</keyword>
<keyword evidence="7 11" id="KW-0560">Oxidoreductase</keyword>
<dbReference type="GO" id="GO:0004729">
    <property type="term" value="F:oxygen-dependent protoporphyrinogen oxidase activity"/>
    <property type="evidence" value="ECO:0007669"/>
    <property type="project" value="UniProtKB-UniRule"/>
</dbReference>
<dbReference type="SUPFAM" id="SSF54373">
    <property type="entry name" value="FAD-linked reductases, C-terminal domain"/>
    <property type="match status" value="1"/>
</dbReference>
<proteinExistence type="inferred from homology"/>
<comment type="similarity">
    <text evidence="3 11">Belongs to the protoporphyrinogen/coproporphyrinogen oxidase family. Protoporphyrinogen oxidase subfamily.</text>
</comment>
<keyword evidence="14" id="KW-1185">Reference proteome</keyword>
<reference evidence="13" key="1">
    <citation type="journal article" date="2020" name="Stud. Mycol.">
        <title>101 Dothideomycetes genomes: a test case for predicting lifestyles and emergence of pathogens.</title>
        <authorList>
            <person name="Haridas S."/>
            <person name="Albert R."/>
            <person name="Binder M."/>
            <person name="Bloem J."/>
            <person name="Labutti K."/>
            <person name="Salamov A."/>
            <person name="Andreopoulos B."/>
            <person name="Baker S."/>
            <person name="Barry K."/>
            <person name="Bills G."/>
            <person name="Bluhm B."/>
            <person name="Cannon C."/>
            <person name="Castanera R."/>
            <person name="Culley D."/>
            <person name="Daum C."/>
            <person name="Ezra D."/>
            <person name="Gonzalez J."/>
            <person name="Henrissat B."/>
            <person name="Kuo A."/>
            <person name="Liang C."/>
            <person name="Lipzen A."/>
            <person name="Lutzoni F."/>
            <person name="Magnuson J."/>
            <person name="Mondo S."/>
            <person name="Nolan M."/>
            <person name="Ohm R."/>
            <person name="Pangilinan J."/>
            <person name="Park H.-J."/>
            <person name="Ramirez L."/>
            <person name="Alfaro M."/>
            <person name="Sun H."/>
            <person name="Tritt A."/>
            <person name="Yoshinaga Y."/>
            <person name="Zwiers L.-H."/>
            <person name="Turgeon B."/>
            <person name="Goodwin S."/>
            <person name="Spatafora J."/>
            <person name="Crous P."/>
            <person name="Grigoriev I."/>
        </authorList>
    </citation>
    <scope>NUCLEOTIDE SEQUENCE</scope>
    <source>
        <strain evidence="13">CBS 116005</strain>
    </source>
</reference>
<evidence type="ECO:0000256" key="9">
    <source>
        <dbReference type="ARBA" id="ARBA00023244"/>
    </source>
</evidence>
<comment type="pathway">
    <text evidence="2 11">Porphyrin-containing compound metabolism; protoporphyrin-IX biosynthesis; protoporphyrin-IX from protoporphyrinogen-IX: step 1/1.</text>
</comment>